<protein>
    <submittedName>
        <fullName evidence="2">Putative 4-deoxy-4-formamido-L-arabinose-phosphoundecaprenol deformylase ArnD</fullName>
        <ecNumber evidence="2">3.5.1.-</ecNumber>
    </submittedName>
</protein>
<evidence type="ECO:0000313" key="3">
    <source>
        <dbReference type="Proteomes" id="UP000020077"/>
    </source>
</evidence>
<dbReference type="InterPro" id="IPR011330">
    <property type="entry name" value="Glyco_hydro/deAcase_b/a-brl"/>
</dbReference>
<dbReference type="EC" id="3.5.1.-" evidence="2"/>
<sequence length="292" mass="32610">MKRIALKIDVDTCRGTLVGVPALIEMLQRHDAAGSFFFSLGPDCSGRETRQASPGRYYDLRTRLYGLLLPAPDIGRRGAESMRQAHAAGFEVAIHAWNRVRWESRVYIADNAWIEAQMAQAYRRFEALFGEPPQAHGAAAWRMNRHALRLTQRLGFAYASDCRGKFPFIPVIDGELVHCPQLPTTLPTFDELLLPAAASVDQAVERLLEETGNTGGEHVFTLRAELEGMKFGNAFERLLVEWKNQGYQLVALRDLLSSRKLATLPRHTVIFAEIPGRSGTHMLQGGAFLPPE</sequence>
<comment type="caution">
    <text evidence="2">The sequence shown here is derived from an EMBL/GenBank/DDBJ whole genome shotgun (WGS) entry which is preliminary data.</text>
</comment>
<proteinExistence type="predicted"/>
<feature type="domain" description="NodB homology" evidence="1">
    <location>
        <begin position="2"/>
        <end position="250"/>
    </location>
</feature>
<dbReference type="PROSITE" id="PS51677">
    <property type="entry name" value="NODB"/>
    <property type="match status" value="1"/>
</dbReference>
<dbReference type="InterPro" id="IPR002509">
    <property type="entry name" value="NODB_dom"/>
</dbReference>
<organism evidence="2 3">
    <name type="scientific">Candidatus Accumulibacter phosphatis</name>
    <dbReference type="NCBI Taxonomy" id="327160"/>
    <lineage>
        <taxon>Bacteria</taxon>
        <taxon>Pseudomonadati</taxon>
        <taxon>Pseudomonadota</taxon>
        <taxon>Betaproteobacteria</taxon>
        <taxon>Candidatus Accumulibacter</taxon>
    </lineage>
</organism>
<dbReference type="AlphaFoldDB" id="A0A080LTG7"/>
<accession>A0A080LTG7</accession>
<name>A0A080LTG7_9PROT</name>
<dbReference type="SUPFAM" id="SSF88713">
    <property type="entry name" value="Glycoside hydrolase/deacetylase"/>
    <property type="match status" value="1"/>
</dbReference>
<dbReference type="GO" id="GO:0016810">
    <property type="term" value="F:hydrolase activity, acting on carbon-nitrogen (but not peptide) bonds"/>
    <property type="evidence" value="ECO:0007669"/>
    <property type="project" value="InterPro"/>
</dbReference>
<keyword evidence="2" id="KW-0378">Hydrolase</keyword>
<dbReference type="GO" id="GO:0005975">
    <property type="term" value="P:carbohydrate metabolic process"/>
    <property type="evidence" value="ECO:0007669"/>
    <property type="project" value="InterPro"/>
</dbReference>
<evidence type="ECO:0000259" key="1">
    <source>
        <dbReference type="PROSITE" id="PS51677"/>
    </source>
</evidence>
<dbReference type="Gene3D" id="3.20.20.370">
    <property type="entry name" value="Glycoside hydrolase/deacetylase"/>
    <property type="match status" value="1"/>
</dbReference>
<reference evidence="2 3" key="1">
    <citation type="submission" date="2014-02" db="EMBL/GenBank/DDBJ databases">
        <title>Expanding our view of genomic diversity in Candidatus Accumulibacter clades.</title>
        <authorList>
            <person name="Skennerton C.T."/>
            <person name="Barr J.J."/>
            <person name="Slater F.R."/>
            <person name="Bond P.L."/>
            <person name="Tyson G.W."/>
        </authorList>
    </citation>
    <scope>NUCLEOTIDE SEQUENCE [LARGE SCALE GENOMIC DNA]</scope>
    <source>
        <strain evidence="3">BA-91</strain>
    </source>
</reference>
<dbReference type="Proteomes" id="UP000020077">
    <property type="component" value="Unassembled WGS sequence"/>
</dbReference>
<dbReference type="EMBL" id="JDVG02000503">
    <property type="protein sequence ID" value="KFB71718.1"/>
    <property type="molecule type" value="Genomic_DNA"/>
</dbReference>
<gene>
    <name evidence="2" type="primary">arnD</name>
    <name evidence="2" type="ORF">AW09_003136</name>
</gene>
<evidence type="ECO:0000313" key="2">
    <source>
        <dbReference type="EMBL" id="KFB71718.1"/>
    </source>
</evidence>